<gene>
    <name evidence="1" type="ORF">J5474_03495</name>
</gene>
<dbReference type="PANTHER" id="PTHR43881:SF1">
    <property type="entry name" value="GAMMA-GLUTAMYLTRANSPEPTIDASE (AFU_ORTHOLOGUE AFUA_4G13580)"/>
    <property type="match status" value="1"/>
</dbReference>
<comment type="caution">
    <text evidence="1">The sequence shown here is derived from an EMBL/GenBank/DDBJ whole genome shotgun (WGS) entry which is preliminary data.</text>
</comment>
<sequence>MRDFHIPGRSAVLATNGLCATSHPLAASAAIDILRRGGNAMDAAIAGAVILGCAEPAMTGIGGDCFALVSPAGSEEVHAVNGSGRAPAAHNAADLRAEGHATVPLDSAHAVTVPGAVDAFCAMSDRWGKLGLADSLAPAIQYMEDGIPVAARVAFDYAQKHDVLQGRARDHFLPWGRAPKVGDSLALPGQAEVLRRVARDGRKGFYEGEVAEDMVASLNALGGRHSLEDFATTQTSFGEPLSGQYKGRELLEHPPNGQGITAHLMLNILSHFDIANMDPFGADRAHVEAEAAKLAYDARNRFLSDPEHMTRLDHLRSPETAAKMAALIDMKRAMPSATSLSEAVHKDTIYLTVVDRDRMAVSLIYSIFHGFGSGLASDRFGILFQNRGAGFSLTEGHANEMAGGKRPMHTIIPAMVRDGGRVTMPFGVMGGQYQPNGHARVLSNMTDFGMDPQTALDAPRSFAEGATLQLERGYAPEVAAELAERGHAVETPETPIGGAQAIVIHGSGVLEGASDPRKDGCALGY</sequence>
<dbReference type="PANTHER" id="PTHR43881">
    <property type="entry name" value="GAMMA-GLUTAMYLTRANSPEPTIDASE (AFU_ORTHOLOGUE AFUA_4G13580)"/>
    <property type="match status" value="1"/>
</dbReference>
<accession>A0A940MH03</accession>
<dbReference type="RefSeq" id="WP_209359506.1">
    <property type="nucleotide sequence ID" value="NZ_JAGISH010000001.1"/>
</dbReference>
<dbReference type="Gene3D" id="1.10.246.130">
    <property type="match status" value="1"/>
</dbReference>
<evidence type="ECO:0000313" key="2">
    <source>
        <dbReference type="Proteomes" id="UP000675940"/>
    </source>
</evidence>
<reference evidence="1" key="1">
    <citation type="submission" date="2021-03" db="EMBL/GenBank/DDBJ databases">
        <title>Sagittula salina sp. nov. strain M10.9X isolated from the marine waste.</title>
        <authorList>
            <person name="Satari L."/>
            <person name="Molina-Menor E."/>
            <person name="Vidal-Verdu A."/>
            <person name="Pascual J."/>
            <person name="Pereto J."/>
            <person name="Porcar M."/>
        </authorList>
    </citation>
    <scope>NUCLEOTIDE SEQUENCE</scope>
    <source>
        <strain evidence="1">M10.9X</strain>
    </source>
</reference>
<protein>
    <submittedName>
        <fullName evidence="1">Gamma-glutamyltransferase family protein</fullName>
    </submittedName>
</protein>
<name>A0A940MH03_9RHOB</name>
<dbReference type="Gene3D" id="3.60.20.40">
    <property type="match status" value="1"/>
</dbReference>
<dbReference type="Pfam" id="PF01019">
    <property type="entry name" value="G_glu_transpept"/>
    <property type="match status" value="1"/>
</dbReference>
<keyword evidence="2" id="KW-1185">Reference proteome</keyword>
<dbReference type="PRINTS" id="PR01210">
    <property type="entry name" value="GGTRANSPTASE"/>
</dbReference>
<dbReference type="InterPro" id="IPR043137">
    <property type="entry name" value="GGT_ssub_C"/>
</dbReference>
<evidence type="ECO:0000313" key="1">
    <source>
        <dbReference type="EMBL" id="MBP0481555.1"/>
    </source>
</evidence>
<dbReference type="SUPFAM" id="SSF56235">
    <property type="entry name" value="N-terminal nucleophile aminohydrolases (Ntn hydrolases)"/>
    <property type="match status" value="1"/>
</dbReference>
<dbReference type="InterPro" id="IPR029055">
    <property type="entry name" value="Ntn_hydrolases_N"/>
</dbReference>
<dbReference type="InterPro" id="IPR052896">
    <property type="entry name" value="GGT-like_enzyme"/>
</dbReference>
<dbReference type="AlphaFoldDB" id="A0A940MH03"/>
<dbReference type="EMBL" id="JAGISH010000001">
    <property type="protein sequence ID" value="MBP0481555.1"/>
    <property type="molecule type" value="Genomic_DNA"/>
</dbReference>
<dbReference type="InterPro" id="IPR043138">
    <property type="entry name" value="GGT_lsub"/>
</dbReference>
<proteinExistence type="predicted"/>
<dbReference type="Proteomes" id="UP000675940">
    <property type="component" value="Unassembled WGS sequence"/>
</dbReference>
<organism evidence="1 2">
    <name type="scientific">Sagittula salina</name>
    <dbReference type="NCBI Taxonomy" id="2820268"/>
    <lineage>
        <taxon>Bacteria</taxon>
        <taxon>Pseudomonadati</taxon>
        <taxon>Pseudomonadota</taxon>
        <taxon>Alphaproteobacteria</taxon>
        <taxon>Rhodobacterales</taxon>
        <taxon>Roseobacteraceae</taxon>
        <taxon>Sagittula</taxon>
    </lineage>
</organism>